<reference evidence="2" key="1">
    <citation type="submission" date="2021-06" db="EMBL/GenBank/DDBJ databases">
        <authorList>
            <person name="Kallberg Y."/>
            <person name="Tangrot J."/>
            <person name="Rosling A."/>
        </authorList>
    </citation>
    <scope>NUCLEOTIDE SEQUENCE</scope>
    <source>
        <strain evidence="2">IN212</strain>
    </source>
</reference>
<proteinExistence type="predicted"/>
<dbReference type="EMBL" id="CAJVPZ010102559">
    <property type="protein sequence ID" value="CAG8822680.1"/>
    <property type="molecule type" value="Genomic_DNA"/>
</dbReference>
<sequence>QEELNEEQIKIKNKFLIPQKHSNAEPIIRQSFREPDNIDNTDALF</sequence>
<feature type="region of interest" description="Disordered" evidence="1">
    <location>
        <begin position="26"/>
        <end position="45"/>
    </location>
</feature>
<evidence type="ECO:0000256" key="1">
    <source>
        <dbReference type="SAM" id="MobiDB-lite"/>
    </source>
</evidence>
<dbReference type="Proteomes" id="UP000789396">
    <property type="component" value="Unassembled WGS sequence"/>
</dbReference>
<protein>
    <submittedName>
        <fullName evidence="2">2248_t:CDS:1</fullName>
    </submittedName>
</protein>
<feature type="non-terminal residue" evidence="2">
    <location>
        <position position="1"/>
    </location>
</feature>
<dbReference type="AlphaFoldDB" id="A0A9N9PI74"/>
<comment type="caution">
    <text evidence="2">The sequence shown here is derived from an EMBL/GenBank/DDBJ whole genome shotgun (WGS) entry which is preliminary data.</text>
</comment>
<keyword evidence="3" id="KW-1185">Reference proteome</keyword>
<name>A0A9N9PI74_9GLOM</name>
<gene>
    <name evidence="2" type="ORF">RFULGI_LOCUS19781</name>
</gene>
<evidence type="ECO:0000313" key="3">
    <source>
        <dbReference type="Proteomes" id="UP000789396"/>
    </source>
</evidence>
<accession>A0A9N9PI74</accession>
<organism evidence="2 3">
    <name type="scientific">Racocetra fulgida</name>
    <dbReference type="NCBI Taxonomy" id="60492"/>
    <lineage>
        <taxon>Eukaryota</taxon>
        <taxon>Fungi</taxon>
        <taxon>Fungi incertae sedis</taxon>
        <taxon>Mucoromycota</taxon>
        <taxon>Glomeromycotina</taxon>
        <taxon>Glomeromycetes</taxon>
        <taxon>Diversisporales</taxon>
        <taxon>Gigasporaceae</taxon>
        <taxon>Racocetra</taxon>
    </lineage>
</organism>
<evidence type="ECO:0000313" key="2">
    <source>
        <dbReference type="EMBL" id="CAG8822680.1"/>
    </source>
</evidence>
<feature type="non-terminal residue" evidence="2">
    <location>
        <position position="45"/>
    </location>
</feature>